<accession>A0ABP7MVS3</accession>
<organism evidence="1 2">
    <name type="scientific">Microbacterium soli</name>
    <dbReference type="NCBI Taxonomy" id="446075"/>
    <lineage>
        <taxon>Bacteria</taxon>
        <taxon>Bacillati</taxon>
        <taxon>Actinomycetota</taxon>
        <taxon>Actinomycetes</taxon>
        <taxon>Micrococcales</taxon>
        <taxon>Microbacteriaceae</taxon>
        <taxon>Microbacterium</taxon>
    </lineage>
</organism>
<evidence type="ECO:0000313" key="2">
    <source>
        <dbReference type="Proteomes" id="UP001501591"/>
    </source>
</evidence>
<dbReference type="Gene3D" id="3.40.190.10">
    <property type="entry name" value="Periplasmic binding protein-like II"/>
    <property type="match status" value="2"/>
</dbReference>
<dbReference type="InterPro" id="IPR006311">
    <property type="entry name" value="TAT_signal"/>
</dbReference>
<keyword evidence="2" id="KW-1185">Reference proteome</keyword>
<dbReference type="EMBL" id="BAABCP010000001">
    <property type="protein sequence ID" value="GAA3929721.1"/>
    <property type="molecule type" value="Genomic_DNA"/>
</dbReference>
<sequence length="445" mass="48717">MNDSELRAYSQRHLMTRRTLLGGFAATTLFGAASMALASCSSPGAGGSGRSGSADGDTKVTVGSYNSNPGVKESQKSLIDEAAQKTGLDISLNLVDHETFKSSISDYLQATPDDLFTWFAGFRMAFFANQGLATPIDDVWDAIGDNFGSAAHALSKGLDGHYYFVPMYNYPWVFFHNQSVFTERGYTDPTTWDELIALAKKMKADGLVPIAFADKDLWPGCGFFDTLDLRINGYDYHMQLMRHEIPWTDKGVTDVFDHYAELLPYCQNGANGRIWQDAAKDLENGNAGMMFQGSNQVGANYSPDNLPDLDFFEFPTVNSQYGTDFMEAPADGYMCAAKAKNVTGAKKVLEYLGTAQAEATYLKTDQWDVGMATGIDTAQYNAIQKKSTELIASKKAVSQFLDRDTDPAMADAAFSGIQDFIQDSSSSNILAIQKRLEAQAKTIFS</sequence>
<dbReference type="Pfam" id="PF01547">
    <property type="entry name" value="SBP_bac_1"/>
    <property type="match status" value="1"/>
</dbReference>
<dbReference type="InterPro" id="IPR050490">
    <property type="entry name" value="Bact_solute-bd_prot1"/>
</dbReference>
<reference evidence="2" key="1">
    <citation type="journal article" date="2019" name="Int. J. Syst. Evol. Microbiol.">
        <title>The Global Catalogue of Microorganisms (GCM) 10K type strain sequencing project: providing services to taxonomists for standard genome sequencing and annotation.</title>
        <authorList>
            <consortium name="The Broad Institute Genomics Platform"/>
            <consortium name="The Broad Institute Genome Sequencing Center for Infectious Disease"/>
            <person name="Wu L."/>
            <person name="Ma J."/>
        </authorList>
    </citation>
    <scope>NUCLEOTIDE SEQUENCE [LARGE SCALE GENOMIC DNA]</scope>
    <source>
        <strain evidence="2">JCM 17024</strain>
    </source>
</reference>
<dbReference type="Proteomes" id="UP001501591">
    <property type="component" value="Unassembled WGS sequence"/>
</dbReference>
<gene>
    <name evidence="1" type="ORF">GCM10022383_05550</name>
</gene>
<dbReference type="PANTHER" id="PTHR43649">
    <property type="entry name" value="ARABINOSE-BINDING PROTEIN-RELATED"/>
    <property type="match status" value="1"/>
</dbReference>
<dbReference type="PROSITE" id="PS51318">
    <property type="entry name" value="TAT"/>
    <property type="match status" value="1"/>
</dbReference>
<name>A0ABP7MVS3_9MICO</name>
<evidence type="ECO:0000313" key="1">
    <source>
        <dbReference type="EMBL" id="GAA3929721.1"/>
    </source>
</evidence>
<proteinExistence type="predicted"/>
<comment type="caution">
    <text evidence="1">The sequence shown here is derived from an EMBL/GenBank/DDBJ whole genome shotgun (WGS) entry which is preliminary data.</text>
</comment>
<dbReference type="SUPFAM" id="SSF53850">
    <property type="entry name" value="Periplasmic binding protein-like II"/>
    <property type="match status" value="1"/>
</dbReference>
<dbReference type="InterPro" id="IPR006059">
    <property type="entry name" value="SBP"/>
</dbReference>
<protein>
    <submittedName>
        <fullName evidence="1">ABC transporter substrate-binding protein</fullName>
    </submittedName>
</protein>